<reference evidence="1" key="1">
    <citation type="journal article" date="2014" name="Int. J. Syst. Evol. Microbiol.">
        <title>Complete genome sequence of Corynebacterium casei LMG S-19264T (=DSM 44701T), isolated from a smear-ripened cheese.</title>
        <authorList>
            <consortium name="US DOE Joint Genome Institute (JGI-PGF)"/>
            <person name="Walter F."/>
            <person name="Albersmeier A."/>
            <person name="Kalinowski J."/>
            <person name="Ruckert C."/>
        </authorList>
    </citation>
    <scope>NUCLEOTIDE SEQUENCE</scope>
    <source>
        <strain evidence="1">JCM 3302</strain>
    </source>
</reference>
<evidence type="ECO:0000313" key="2">
    <source>
        <dbReference type="Proteomes" id="UP000641386"/>
    </source>
</evidence>
<gene>
    <name evidence="1" type="ORF">GCM10014715_24160</name>
</gene>
<name>A0A918ZTM4_9ACTN</name>
<dbReference type="EMBL" id="BNBC01000008">
    <property type="protein sequence ID" value="GHE69448.1"/>
    <property type="molecule type" value="Genomic_DNA"/>
</dbReference>
<comment type="caution">
    <text evidence="1">The sequence shown here is derived from an EMBL/GenBank/DDBJ whole genome shotgun (WGS) entry which is preliminary data.</text>
</comment>
<dbReference type="RefSeq" id="WP_030183235.1">
    <property type="nucleotide sequence ID" value="NZ_BNBC01000008.1"/>
</dbReference>
<proteinExistence type="predicted"/>
<keyword evidence="2" id="KW-1185">Reference proteome</keyword>
<protein>
    <submittedName>
        <fullName evidence="1">Uncharacterized protein</fullName>
    </submittedName>
</protein>
<organism evidence="1 2">
    <name type="scientific">Streptomyces spiralis</name>
    <dbReference type="NCBI Taxonomy" id="66376"/>
    <lineage>
        <taxon>Bacteria</taxon>
        <taxon>Bacillati</taxon>
        <taxon>Actinomycetota</taxon>
        <taxon>Actinomycetes</taxon>
        <taxon>Kitasatosporales</taxon>
        <taxon>Streptomycetaceae</taxon>
        <taxon>Streptomyces</taxon>
    </lineage>
</organism>
<accession>A0A918ZTM4</accession>
<sequence length="174" mass="19752">MQSGAEVWEAGAEYYRVPPLYVDRYRRIKKHGEPTTASQAPRRNRRVRATLDDAPDGSYEAKIGPEFVSVLLVTYVVAPFLQSVASQAATAVHEAFRAKLRSLLADRELHGRWTLVVLQTSDGRLTVEIPGNLPEDAHTALERDLVSLIEGARGRSTIRIVWHARKRKWKRVRR</sequence>
<evidence type="ECO:0000313" key="1">
    <source>
        <dbReference type="EMBL" id="GHE69448.1"/>
    </source>
</evidence>
<dbReference type="AlphaFoldDB" id="A0A918ZTM4"/>
<reference evidence="1" key="2">
    <citation type="submission" date="2020-09" db="EMBL/GenBank/DDBJ databases">
        <authorList>
            <person name="Sun Q."/>
            <person name="Ohkuma M."/>
        </authorList>
    </citation>
    <scope>NUCLEOTIDE SEQUENCE</scope>
    <source>
        <strain evidence="1">JCM 3302</strain>
    </source>
</reference>
<dbReference type="Proteomes" id="UP000641386">
    <property type="component" value="Unassembled WGS sequence"/>
</dbReference>